<proteinExistence type="predicted"/>
<protein>
    <submittedName>
        <fullName evidence="1">Uncharacterized protein</fullName>
    </submittedName>
</protein>
<dbReference type="RefSeq" id="WP_212575156.1">
    <property type="nucleotide sequence ID" value="NZ_CP063367.1"/>
</dbReference>
<evidence type="ECO:0000313" key="2">
    <source>
        <dbReference type="Proteomes" id="UP000675994"/>
    </source>
</evidence>
<sequence length="52" mass="5870">MLTAIISSIEDEGSPFLPSIHYDFMDDASTGLKKAENVNFRIVSTHDNKFEH</sequence>
<dbReference type="Proteomes" id="UP000675994">
    <property type="component" value="Chromosome"/>
</dbReference>
<name>A0AAQ0D834_9STAP</name>
<accession>A0AAQ0D834</accession>
<dbReference type="EMBL" id="CP063367">
    <property type="protein sequence ID" value="QUM69855.1"/>
    <property type="molecule type" value="Genomic_DNA"/>
</dbReference>
<organism evidence="1 2">
    <name type="scientific">Staphylococcus delphini</name>
    <dbReference type="NCBI Taxonomy" id="53344"/>
    <lineage>
        <taxon>Bacteria</taxon>
        <taxon>Bacillati</taxon>
        <taxon>Bacillota</taxon>
        <taxon>Bacilli</taxon>
        <taxon>Bacillales</taxon>
        <taxon>Staphylococcaceae</taxon>
        <taxon>Staphylococcus</taxon>
        <taxon>Staphylococcus intermedius group</taxon>
    </lineage>
</organism>
<dbReference type="AlphaFoldDB" id="A0AAQ0D834"/>
<reference evidence="1" key="1">
    <citation type="journal article" date="2021" name="Front. Microbiol.">
        <title>Presence and Characterization of a Novel cfr-Carrying Tn558 Transposon Derivative in Staphylococcus delphini Isolated From Retail Food.</title>
        <authorList>
            <person name="Zhang F."/>
            <person name="Wu S."/>
            <person name="Huang J."/>
            <person name="Yang R."/>
            <person name="Zhang J."/>
            <person name="Lei T."/>
            <person name="Dai J."/>
            <person name="Ding Y."/>
            <person name="Xue L."/>
            <person name="Wang J."/>
            <person name="Chen M."/>
            <person name="Wu Q."/>
        </authorList>
    </citation>
    <scope>NUCLEOTIDE SEQUENCE</scope>
    <source>
        <strain evidence="1">2794-1</strain>
    </source>
</reference>
<gene>
    <name evidence="1" type="ORF">IPU22_02585</name>
</gene>
<evidence type="ECO:0000313" key="1">
    <source>
        <dbReference type="EMBL" id="QUM69855.1"/>
    </source>
</evidence>